<dbReference type="Pfam" id="PF02225">
    <property type="entry name" value="PA"/>
    <property type="match status" value="1"/>
</dbReference>
<reference evidence="13 14" key="1">
    <citation type="journal article" date="2019" name="Fungal Biol. Biotechnol.">
        <title>Draft genome sequence of fastidious pathogen Ceratobasidium theobromae, which causes vascular-streak dieback in Theobroma cacao.</title>
        <authorList>
            <person name="Ali S.S."/>
            <person name="Asman A."/>
            <person name="Shao J."/>
            <person name="Firmansyah A.P."/>
            <person name="Susilo A.W."/>
            <person name="Rosmana A."/>
            <person name="McMahon P."/>
            <person name="Junaid M."/>
            <person name="Guest D."/>
            <person name="Kheng T.Y."/>
            <person name="Meinhardt L.W."/>
            <person name="Bailey B.A."/>
        </authorList>
    </citation>
    <scope>NUCLEOTIDE SEQUENCE [LARGE SCALE GENOMIC DNA]</scope>
    <source>
        <strain evidence="13 14">CT2</strain>
    </source>
</reference>
<dbReference type="PRINTS" id="PR00723">
    <property type="entry name" value="SUBTILISIN"/>
</dbReference>
<evidence type="ECO:0000256" key="6">
    <source>
        <dbReference type="ARBA" id="ARBA00022825"/>
    </source>
</evidence>
<dbReference type="PANTHER" id="PTHR43806">
    <property type="entry name" value="PEPTIDASE S8"/>
    <property type="match status" value="1"/>
</dbReference>
<dbReference type="InterPro" id="IPR010435">
    <property type="entry name" value="C5a/SBT2-like_Fn3"/>
</dbReference>
<dbReference type="GO" id="GO:0004252">
    <property type="term" value="F:serine-type endopeptidase activity"/>
    <property type="evidence" value="ECO:0007669"/>
    <property type="project" value="UniProtKB-UniRule"/>
</dbReference>
<comment type="caution">
    <text evidence="13">The sequence shown here is derived from an EMBL/GenBank/DDBJ whole genome shotgun (WGS) entry which is preliminary data.</text>
</comment>
<keyword evidence="14" id="KW-1185">Reference proteome</keyword>
<dbReference type="PROSITE" id="PS51892">
    <property type="entry name" value="SUBTILASE"/>
    <property type="match status" value="1"/>
</dbReference>
<feature type="active site" description="Charge relay system" evidence="7 8">
    <location>
        <position position="161"/>
    </location>
</feature>
<dbReference type="PANTHER" id="PTHR43806:SF66">
    <property type="entry name" value="SERIN ENDOPEPTIDASE"/>
    <property type="match status" value="1"/>
</dbReference>
<feature type="chain" id="PRO_5024414820" evidence="9">
    <location>
        <begin position="17"/>
        <end position="894"/>
    </location>
</feature>
<feature type="domain" description="Peptidase S8/S53" evidence="10">
    <location>
        <begin position="152"/>
        <end position="563"/>
    </location>
</feature>
<dbReference type="AlphaFoldDB" id="A0A5N5QGU9"/>
<evidence type="ECO:0000256" key="3">
    <source>
        <dbReference type="ARBA" id="ARBA00022670"/>
    </source>
</evidence>
<dbReference type="Pfam" id="PF00082">
    <property type="entry name" value="Peptidase_S8"/>
    <property type="match status" value="1"/>
</dbReference>
<evidence type="ECO:0000313" key="13">
    <source>
        <dbReference type="EMBL" id="KAB5590686.1"/>
    </source>
</evidence>
<dbReference type="InterPro" id="IPR034187">
    <property type="entry name" value="Peptidases_S8_5"/>
</dbReference>
<evidence type="ECO:0000256" key="5">
    <source>
        <dbReference type="ARBA" id="ARBA00022801"/>
    </source>
</evidence>
<evidence type="ECO:0000313" key="14">
    <source>
        <dbReference type="Proteomes" id="UP000383932"/>
    </source>
</evidence>
<name>A0A5N5QGU9_9AGAM</name>
<evidence type="ECO:0000256" key="1">
    <source>
        <dbReference type="ARBA" id="ARBA00011073"/>
    </source>
</evidence>
<evidence type="ECO:0000259" key="12">
    <source>
        <dbReference type="Pfam" id="PF06280"/>
    </source>
</evidence>
<keyword evidence="4 9" id="KW-0732">Signal</keyword>
<feature type="signal peptide" evidence="9">
    <location>
        <begin position="1"/>
        <end position="16"/>
    </location>
</feature>
<evidence type="ECO:0000256" key="4">
    <source>
        <dbReference type="ARBA" id="ARBA00022729"/>
    </source>
</evidence>
<gene>
    <name evidence="13" type="ORF">CTheo_5882</name>
</gene>
<dbReference type="Proteomes" id="UP000383932">
    <property type="component" value="Unassembled WGS sequence"/>
</dbReference>
<evidence type="ECO:0000256" key="9">
    <source>
        <dbReference type="SAM" id="SignalP"/>
    </source>
</evidence>
<keyword evidence="6 8" id="KW-0720">Serine protease</keyword>
<evidence type="ECO:0000256" key="2">
    <source>
        <dbReference type="ARBA" id="ARBA00022512"/>
    </source>
</evidence>
<dbReference type="InterPro" id="IPR000209">
    <property type="entry name" value="Peptidase_S8/S53_dom"/>
</dbReference>
<evidence type="ECO:0000256" key="8">
    <source>
        <dbReference type="PROSITE-ProRule" id="PRU01240"/>
    </source>
</evidence>
<feature type="domain" description="C5a peptidase/Subtilisin-like protease SBT2-like Fn3-like" evidence="12">
    <location>
        <begin position="598"/>
        <end position="703"/>
    </location>
</feature>
<dbReference type="PROSITE" id="PS00137">
    <property type="entry name" value="SUBTILASE_HIS"/>
    <property type="match status" value="1"/>
</dbReference>
<accession>A0A5N5QGU9</accession>
<dbReference type="InterPro" id="IPR015500">
    <property type="entry name" value="Peptidase_S8_subtilisin-rel"/>
</dbReference>
<dbReference type="Gene3D" id="3.40.50.200">
    <property type="entry name" value="Peptidase S8/S53 domain"/>
    <property type="match status" value="1"/>
</dbReference>
<keyword evidence="2" id="KW-0134">Cell wall</keyword>
<dbReference type="InterPro" id="IPR036852">
    <property type="entry name" value="Peptidase_S8/S53_dom_sf"/>
</dbReference>
<organism evidence="13 14">
    <name type="scientific">Ceratobasidium theobromae</name>
    <dbReference type="NCBI Taxonomy" id="1582974"/>
    <lineage>
        <taxon>Eukaryota</taxon>
        <taxon>Fungi</taxon>
        <taxon>Dikarya</taxon>
        <taxon>Basidiomycota</taxon>
        <taxon>Agaricomycotina</taxon>
        <taxon>Agaricomycetes</taxon>
        <taxon>Cantharellales</taxon>
        <taxon>Ceratobasidiaceae</taxon>
        <taxon>Ceratobasidium</taxon>
    </lineage>
</organism>
<dbReference type="GO" id="GO:0005615">
    <property type="term" value="C:extracellular space"/>
    <property type="evidence" value="ECO:0007669"/>
    <property type="project" value="TreeGrafter"/>
</dbReference>
<dbReference type="PROSITE" id="PS00136">
    <property type="entry name" value="SUBTILASE_ASP"/>
    <property type="match status" value="1"/>
</dbReference>
<keyword evidence="3 8" id="KW-0645">Protease</keyword>
<evidence type="ECO:0000256" key="7">
    <source>
        <dbReference type="PIRSR" id="PIRSR615500-1"/>
    </source>
</evidence>
<dbReference type="CDD" id="cd07489">
    <property type="entry name" value="Peptidases_S8_5"/>
    <property type="match status" value="1"/>
</dbReference>
<dbReference type="OrthoDB" id="206201at2759"/>
<dbReference type="InterPro" id="IPR003137">
    <property type="entry name" value="PA_domain"/>
</dbReference>
<proteinExistence type="inferred from homology"/>
<comment type="similarity">
    <text evidence="1 8">Belongs to the peptidase S8 family.</text>
</comment>
<dbReference type="Pfam" id="PF06280">
    <property type="entry name" value="fn3_5"/>
    <property type="match status" value="1"/>
</dbReference>
<dbReference type="InterPro" id="IPR050131">
    <property type="entry name" value="Peptidase_S8_subtilisin-like"/>
</dbReference>
<dbReference type="GO" id="GO:0006508">
    <property type="term" value="P:proteolysis"/>
    <property type="evidence" value="ECO:0007669"/>
    <property type="project" value="UniProtKB-KW"/>
</dbReference>
<feature type="active site" description="Charge relay system" evidence="7 8">
    <location>
        <position position="520"/>
    </location>
</feature>
<feature type="active site" description="Charge relay system" evidence="7 8">
    <location>
        <position position="213"/>
    </location>
</feature>
<dbReference type="InterPro" id="IPR023827">
    <property type="entry name" value="Peptidase_S8_Asp-AS"/>
</dbReference>
<dbReference type="InterPro" id="IPR022398">
    <property type="entry name" value="Peptidase_S8_His-AS"/>
</dbReference>
<evidence type="ECO:0000259" key="10">
    <source>
        <dbReference type="Pfam" id="PF00082"/>
    </source>
</evidence>
<dbReference type="SUPFAM" id="SSF52743">
    <property type="entry name" value="Subtilisin-like"/>
    <property type="match status" value="1"/>
</dbReference>
<dbReference type="EMBL" id="SSOP01000152">
    <property type="protein sequence ID" value="KAB5590686.1"/>
    <property type="molecule type" value="Genomic_DNA"/>
</dbReference>
<sequence>MRLVVAVAAVARLAAAAIDIADIKRESSADIVAGAYIVELEVGTSIKRGFSSPHAELYDDLAKRGALWDVTREFSVDILTGVALTLHSDQDLLKLAQSSGVKAITPVYNHAAPTPVNSYAPTGPTDPALHKDTLSTHVMTGVDKLHDQGYLGQGIKIGIIDTGIDYTHPALGGKFGPGSKVIGGYDFVGDAYRGSSGPAPVPDNDPLDQCNGHGTHIAGIIGANPDNPYNISGVAYQASLNAYRIFGCSGTVSSDIIIAALIRAYRDDNDVITLSLGNPSGWSEGVTGVIASRIADKGKVVTASVGNDGAYGSWYPGSPATGLNVISVGSADNTIVNIQNATTSAGRTIPYYSFLPVPIPSGLPLYATTTNITSVNDACTALPSTTPNLANYVVVIRRGGCAFTTKFANAAAFGGQYFLAYDSANQQLEEIGVGNYTAVLISQQDGIYLVTEAIPAKQTISFPNASYAYPIPTGGLASSFSSFGPTYDLYLKPAITAPGANILSTIPVALGSYLVQSGSSMAAPFVAGSAALLLQARGKTNEMAKSIRSMLENTALPTRIAPSNTSLFETVTHQGAGLVQVYDAVNNLGSMSPAELLLNDTANFKKGHMVTIRNGGRQIVTYRLEHVPAGTANTISGIEPIRYPLSLVPNAASVTIFPSKVTVLPGSSVNVALTFTAPTGLDPKSFPIYSGFIQATGSDGSTLHSTYLGLAASLKSMRIIDTETNYQGARLPLITDKSNKPISAPTRFTMQDADVPLVVYRLVAGSPSVRLDLIDAHAELATTLKMHRPRGDGDKARVRRTVWDWLFPHAGDSFSDVGTIGVVYEEDYLPRNTPEATTALRGFNTFKVTSFANGTAIPDGSYKILLRALKIGGDAGREEDYEVWTSPEIDIWRP</sequence>
<evidence type="ECO:0000259" key="11">
    <source>
        <dbReference type="Pfam" id="PF02225"/>
    </source>
</evidence>
<keyword evidence="5 8" id="KW-0378">Hydrolase</keyword>
<protein>
    <submittedName>
        <fullName evidence="13">Minor extracellular protease vpr protein</fullName>
    </submittedName>
</protein>
<keyword evidence="2" id="KW-0964">Secreted</keyword>
<dbReference type="GO" id="GO:0016020">
    <property type="term" value="C:membrane"/>
    <property type="evidence" value="ECO:0007669"/>
    <property type="project" value="InterPro"/>
</dbReference>
<dbReference type="Gene3D" id="3.50.30.30">
    <property type="match status" value="1"/>
</dbReference>
<feature type="domain" description="PA" evidence="11">
    <location>
        <begin position="375"/>
        <end position="446"/>
    </location>
</feature>